<organism evidence="1 2">
    <name type="scientific">Nematocida parisii (strain ERTm3)</name>
    <name type="common">Nematode killer fungus</name>
    <dbReference type="NCBI Taxonomy" id="935791"/>
    <lineage>
        <taxon>Eukaryota</taxon>
        <taxon>Fungi</taxon>
        <taxon>Fungi incertae sedis</taxon>
        <taxon>Microsporidia</taxon>
        <taxon>Nematocida</taxon>
    </lineage>
</organism>
<dbReference type="AlphaFoldDB" id="I3EF64"/>
<dbReference type="Proteomes" id="UP000002872">
    <property type="component" value="Unassembled WGS sequence"/>
</dbReference>
<accession>I3EF64</accession>
<dbReference type="InParanoid" id="I3EF64"/>
<evidence type="ECO:0000313" key="1">
    <source>
        <dbReference type="EMBL" id="EIJ87861.1"/>
    </source>
</evidence>
<proteinExistence type="predicted"/>
<name>I3EF64_NEMP3</name>
<protein>
    <submittedName>
        <fullName evidence="1">Uncharacterized protein</fullName>
    </submittedName>
</protein>
<gene>
    <name evidence="1" type="ORF">NEQG_01933</name>
</gene>
<keyword evidence="2" id="KW-1185">Reference proteome</keyword>
<sequence length="79" mass="9501">MTYEYNPKLYKEYTEIIESVGVDIPSELEETYKKYIEEQMKAFPYVDESVLRMYSLVFFLKYVKQSQGPAKFRSVYSKL</sequence>
<dbReference type="VEuPathDB" id="MicrosporidiaDB:NEQG_01933"/>
<reference evidence="1" key="1">
    <citation type="submission" date="2011-01" db="EMBL/GenBank/DDBJ databases">
        <title>The Genome Sequence of Nematocida parisii strain ERTm3.</title>
        <authorList>
            <consortium name="The Broad Institute Genome Sequencing Platform"/>
            <consortium name="The Broad Institute Genome Sequencing Center for Infectious Disease"/>
            <person name="Cuomo C."/>
            <person name="Troemel E."/>
            <person name="Young S.K."/>
            <person name="Zeng Q."/>
            <person name="Gargeya S."/>
            <person name="Fitzgerald M."/>
            <person name="Haas B."/>
            <person name="Abouelleil A."/>
            <person name="Alvarado L."/>
            <person name="Arachchi H.M."/>
            <person name="Berlin A."/>
            <person name="Chapman S.B."/>
            <person name="Gearin G."/>
            <person name="Goldberg J."/>
            <person name="Griggs A."/>
            <person name="Gujja S."/>
            <person name="Hansen M."/>
            <person name="Heiman D."/>
            <person name="Howarth C."/>
            <person name="Larimer J."/>
            <person name="Lui A."/>
            <person name="MacDonald P.J.P."/>
            <person name="McCowen C."/>
            <person name="Montmayeur A."/>
            <person name="Murphy C."/>
            <person name="Neiman D."/>
            <person name="Pearson M."/>
            <person name="Priest M."/>
            <person name="Roberts A."/>
            <person name="Saif S."/>
            <person name="Shea T."/>
            <person name="Sisk P."/>
            <person name="Stolte C."/>
            <person name="Sykes S."/>
            <person name="Wortman J."/>
            <person name="Nusbaum C."/>
            <person name="Birren B."/>
        </authorList>
    </citation>
    <scope>NUCLEOTIDE SEQUENCE</scope>
    <source>
        <strain evidence="1">ERTm3</strain>
    </source>
</reference>
<feature type="non-terminal residue" evidence="1">
    <location>
        <position position="79"/>
    </location>
</feature>
<dbReference type="EMBL" id="GL870880">
    <property type="protein sequence ID" value="EIJ87861.1"/>
    <property type="molecule type" value="Genomic_DNA"/>
</dbReference>
<dbReference type="HOGENOM" id="CLU_2622583_0_0_1"/>
<evidence type="ECO:0000313" key="2">
    <source>
        <dbReference type="Proteomes" id="UP000002872"/>
    </source>
</evidence>
<dbReference type="OrthoDB" id="2192603at2759"/>